<dbReference type="GO" id="GO:0016491">
    <property type="term" value="F:oxidoreductase activity"/>
    <property type="evidence" value="ECO:0007669"/>
    <property type="project" value="InterPro"/>
</dbReference>
<dbReference type="InterPro" id="IPR046867">
    <property type="entry name" value="AldOxase/xan_DH_MoCoBD2"/>
</dbReference>
<keyword evidence="4" id="KW-1185">Reference proteome</keyword>
<accession>A0A238VFA4</accession>
<evidence type="ECO:0000259" key="1">
    <source>
        <dbReference type="Pfam" id="PF02738"/>
    </source>
</evidence>
<dbReference type="AlphaFoldDB" id="A0A238VFA4"/>
<dbReference type="InterPro" id="IPR036856">
    <property type="entry name" value="Ald_Oxase/Xan_DH_a/b_sf"/>
</dbReference>
<dbReference type="InterPro" id="IPR037165">
    <property type="entry name" value="AldOxase/xan_DH_Mopterin-bd_sf"/>
</dbReference>
<dbReference type="SUPFAM" id="SSF54665">
    <property type="entry name" value="CO dehydrogenase molybdoprotein N-domain-like"/>
    <property type="match status" value="1"/>
</dbReference>
<protein>
    <submittedName>
        <fullName evidence="3">CO or xanthine dehydrogenase, Mo-binding subunit</fullName>
    </submittedName>
</protein>
<evidence type="ECO:0000313" key="4">
    <source>
        <dbReference type="Proteomes" id="UP000198417"/>
    </source>
</evidence>
<dbReference type="Gene3D" id="3.30.365.10">
    <property type="entry name" value="Aldehyde oxidase/xanthine dehydrogenase, molybdopterin binding domain"/>
    <property type="match status" value="4"/>
</dbReference>
<gene>
    <name evidence="3" type="ORF">SAMN06265370_1022</name>
</gene>
<dbReference type="Proteomes" id="UP000198417">
    <property type="component" value="Unassembled WGS sequence"/>
</dbReference>
<dbReference type="InterPro" id="IPR008274">
    <property type="entry name" value="AldOxase/xan_DH_MoCoBD1"/>
</dbReference>
<dbReference type="SUPFAM" id="SSF56003">
    <property type="entry name" value="Molybdenum cofactor-binding domain"/>
    <property type="match status" value="1"/>
</dbReference>
<dbReference type="Pfam" id="PF02738">
    <property type="entry name" value="MoCoBD_1"/>
    <property type="match status" value="1"/>
</dbReference>
<feature type="domain" description="Aldehyde oxidase/xanthine dehydrogenase first molybdopterin binding" evidence="1">
    <location>
        <begin position="293"/>
        <end position="508"/>
    </location>
</feature>
<proteinExistence type="predicted"/>
<sequence length="949" mass="100748">MFSCLFSGGAVVSQSHLGGAQITRRMFLRSTGAAVAVSVMGVPGLATTANSGPAAIGATASAMPGVASQRIDGLAKVTGQKVYARDFNARDMPGWPQGQWYAMYMRALTTGSAFEGVDLSLLPATAQPTRVVLGNELNEVLRAPKLQFNRDLHLQERIAQLRAKGGNSQNDNSFDLPPDMSYDLIVVPGNVPDYLGQAVALLMFDSLAAFRSAKSAMQFNDAAFQVYETTDQDSPAMGSAFSPQTTYVKYNDEFSYASADPETYMDQVGDYQSKIRRSLGREPDLIRQPFQADMRAMDPMFMEPEAGLVWIEQGTGTMNIVLGTQSPDGDISNILSMYDSPDAPEHLQAVNLTSCYPGGGFGGRDSSPFSLMLALAGAYSDGNPVRLAYDRFEQFRVGLKRHGARLSGELVAGVDMKLEAVQMNLTFDGGGERNLSPYVASLGALCAGGSYKVPKASIFAEALHTQNITGGSQRGFGGPQAFFAVETALDDLAAAQGWDPVELRAANLISLGDTTVVGGPIEQPLRLDEMLEIASNHPLWAEREAIRQDYGSRGMTYGTGIAMSLQAYGTSGDGMVASVRLEPDGTLTVQSDAVDMGNGSATTLGVTIGPILGSNAARVDMGCYTLFGQTGLTTDDPGGERWEKPNWTAKSVGSSSACLTGLHQVHTVQQTANALFEGSILAAAAQIWGVAGVSASEVVWRDGALGRITVEGNQLSLKTLAEEIHASGLPTGALGHAYFQNTWAQAQYQTPGGSLLLKLDGLSFYHAGGGDPVQIERQETRGPDKHSTRYARYVWAPCINVVGLTVDTKTGAVQVENVLSVLNAGHIHVPQLVSGQSQGGVAMAISYALLEDMPPGMDGPADGMWNLNRYHIARAQDVPLRNVYTPGLRGQELITLPQPEGSEPAGRGIAEAVMCSIPPAISNALRDATGKRFSSLPITPTKIMEGLGQ</sequence>
<dbReference type="InterPro" id="IPR016208">
    <property type="entry name" value="Ald_Oxase/xanthine_DH-like"/>
</dbReference>
<reference evidence="3 4" key="1">
    <citation type="submission" date="2017-06" db="EMBL/GenBank/DDBJ databases">
        <authorList>
            <person name="Kim H.J."/>
            <person name="Triplett B.A."/>
        </authorList>
    </citation>
    <scope>NUCLEOTIDE SEQUENCE [LARGE SCALE GENOMIC DNA]</scope>
    <source>
        <strain evidence="3 4">DSM 29052</strain>
    </source>
</reference>
<dbReference type="PANTHER" id="PTHR11908:SF123">
    <property type="entry name" value="ALDEHYDE OXIDOREDUCTASE MOLYBDENUM-BINDING SUBUNIT PAOC"/>
    <property type="match status" value="1"/>
</dbReference>
<dbReference type="EMBL" id="FZNN01000002">
    <property type="protein sequence ID" value="SNR32353.1"/>
    <property type="molecule type" value="Genomic_DNA"/>
</dbReference>
<evidence type="ECO:0000259" key="2">
    <source>
        <dbReference type="Pfam" id="PF20256"/>
    </source>
</evidence>
<feature type="domain" description="Aldehyde oxidase/xanthine dehydrogenase second molybdopterin binding" evidence="2">
    <location>
        <begin position="537"/>
        <end position="879"/>
    </location>
</feature>
<name>A0A238VFA4_9RHOB</name>
<dbReference type="PANTHER" id="PTHR11908">
    <property type="entry name" value="XANTHINE DEHYDROGENASE"/>
    <property type="match status" value="1"/>
</dbReference>
<dbReference type="GO" id="GO:0005506">
    <property type="term" value="F:iron ion binding"/>
    <property type="evidence" value="ECO:0007669"/>
    <property type="project" value="InterPro"/>
</dbReference>
<organism evidence="3 4">
    <name type="scientific">Puniceibacterium sediminis</name>
    <dbReference type="NCBI Taxonomy" id="1608407"/>
    <lineage>
        <taxon>Bacteria</taxon>
        <taxon>Pseudomonadati</taxon>
        <taxon>Pseudomonadota</taxon>
        <taxon>Alphaproteobacteria</taxon>
        <taxon>Rhodobacterales</taxon>
        <taxon>Paracoccaceae</taxon>
        <taxon>Puniceibacterium</taxon>
    </lineage>
</organism>
<dbReference type="OrthoDB" id="6177861at2"/>
<evidence type="ECO:0000313" key="3">
    <source>
        <dbReference type="EMBL" id="SNR32353.1"/>
    </source>
</evidence>
<dbReference type="Pfam" id="PF20256">
    <property type="entry name" value="MoCoBD_2"/>
    <property type="match status" value="1"/>
</dbReference>